<protein>
    <submittedName>
        <fullName evidence="2">Uncharacterized protein</fullName>
    </submittedName>
</protein>
<proteinExistence type="predicted"/>
<dbReference type="AlphaFoldDB" id="A0A226E3D0"/>
<reference evidence="2 3" key="1">
    <citation type="submission" date="2015-12" db="EMBL/GenBank/DDBJ databases">
        <title>The genome of Folsomia candida.</title>
        <authorList>
            <person name="Faddeeva A."/>
            <person name="Derks M.F."/>
            <person name="Anvar Y."/>
            <person name="Smit S."/>
            <person name="Van Straalen N."/>
            <person name="Roelofs D."/>
        </authorList>
    </citation>
    <scope>NUCLEOTIDE SEQUENCE [LARGE SCALE GENOMIC DNA]</scope>
    <source>
        <strain evidence="2 3">VU population</strain>
        <tissue evidence="2">Whole body</tissue>
    </source>
</reference>
<name>A0A226E3D0_FOLCA</name>
<feature type="compositionally biased region" description="Basic and acidic residues" evidence="1">
    <location>
        <begin position="84"/>
        <end position="94"/>
    </location>
</feature>
<evidence type="ECO:0000313" key="2">
    <source>
        <dbReference type="EMBL" id="OXA52242.1"/>
    </source>
</evidence>
<evidence type="ECO:0000313" key="3">
    <source>
        <dbReference type="Proteomes" id="UP000198287"/>
    </source>
</evidence>
<comment type="caution">
    <text evidence="2">The sequence shown here is derived from an EMBL/GenBank/DDBJ whole genome shotgun (WGS) entry which is preliminary data.</text>
</comment>
<keyword evidence="3" id="KW-1185">Reference proteome</keyword>
<gene>
    <name evidence="2" type="ORF">Fcan01_13187</name>
</gene>
<accession>A0A226E3D0</accession>
<feature type="compositionally biased region" description="Low complexity" evidence="1">
    <location>
        <begin position="36"/>
        <end position="58"/>
    </location>
</feature>
<sequence length="563" mass="63722">MEADESFSDDDDLVTSQKRTRRRGTPEVVEKKAKVVKAGPPTSAAKSKLSTATSTTATPDPNKHLAVETTRAPNCAEGELNPRGTKDKEKRKSETATSLARADQTFQPVPWSYIPGEEEMEVEEVEMRFRDGRGIIPRVVDDVELAEEFQIRYVASSDTRLGTTVKGDGVDQIKKTILRLVGLAPNETTSSDLDVFQASPQLVLTQEDEGLTAGQREALFQEIFRRGGRVEVEDKPGWFLIIHKAPTTGLIHLCLETPYRSKGGLAYIASRICTRPNCYQYNSTLASDVLPKCMQHQPEFIYTVMKVTDYNRRDVLVLLHMKSAFSVSSNVSNQKRDEEIELNLHHLCTGYPHWAIYCATKDLKIRPIPKSISKHHFNNEGEALRMLSFESTIGMFIKLASGSQPIINLDDLIPLCYGMEGEIDARLKQLGIELKIRRHLTKEEREEVRYPFCGEYLLGTEAAAQQQPEKGWTFLYTIISRDMWYFGWSNTPDFKARLTGGATDGAREYKRITEKRQKDRQLEIEGLKQRDRELGRAEDLCVYPPHRNSASPVIALKNNTKVY</sequence>
<feature type="compositionally biased region" description="Basic and acidic residues" evidence="1">
    <location>
        <begin position="24"/>
        <end position="33"/>
    </location>
</feature>
<feature type="compositionally biased region" description="Acidic residues" evidence="1">
    <location>
        <begin position="1"/>
        <end position="13"/>
    </location>
</feature>
<feature type="region of interest" description="Disordered" evidence="1">
    <location>
        <begin position="1"/>
        <end position="102"/>
    </location>
</feature>
<evidence type="ECO:0000256" key="1">
    <source>
        <dbReference type="SAM" id="MobiDB-lite"/>
    </source>
</evidence>
<dbReference type="Proteomes" id="UP000198287">
    <property type="component" value="Unassembled WGS sequence"/>
</dbReference>
<dbReference type="EMBL" id="LNIX01000007">
    <property type="protein sequence ID" value="OXA52242.1"/>
    <property type="molecule type" value="Genomic_DNA"/>
</dbReference>
<organism evidence="2 3">
    <name type="scientific">Folsomia candida</name>
    <name type="common">Springtail</name>
    <dbReference type="NCBI Taxonomy" id="158441"/>
    <lineage>
        <taxon>Eukaryota</taxon>
        <taxon>Metazoa</taxon>
        <taxon>Ecdysozoa</taxon>
        <taxon>Arthropoda</taxon>
        <taxon>Hexapoda</taxon>
        <taxon>Collembola</taxon>
        <taxon>Entomobryomorpha</taxon>
        <taxon>Isotomoidea</taxon>
        <taxon>Isotomidae</taxon>
        <taxon>Proisotominae</taxon>
        <taxon>Folsomia</taxon>
    </lineage>
</organism>